<evidence type="ECO:0000313" key="3">
    <source>
        <dbReference type="Proteomes" id="UP000179164"/>
    </source>
</evidence>
<dbReference type="AlphaFoldDB" id="A0A1G2BA46"/>
<sequence length="437" mass="49533">MNARIRRLYLIATVLVFLITAPLLVSYSRGWRYDMDQHRIIQTGSFTVTSIPNSVDVRLNGSLINTTPIRSQRFTPGTYVLSLSKDGWISREQTITIQAGQATVVEDVVLIKDDPEPVRMLDGNIVMLESSPDYSRRIAVVETNEGFDLFFNEDPLGDFRLIRSVQNSPRDIRWSSDQTSALVTFEKENGQYPEYLVVSASRVEFIPEISGEKPRNVFWDTTRDSTLWLWVDHTLREFGTETEYVIPEKLTPILITQDVAYAIRTQDDAHTLIAYTLLSGDERTIDRVKASPIMTASLVGPYFTFSDPESHATSFMKKVGGQYVMIRDNERATRVSWSSDTEQLLLLDGYSITTLDDKHTDTLVRYSTGIQSASWLPNTSIILFLNEGDVYSLDLSQTPSIVGKLYDSDAHLFTNDKNGDYLFIADTSGILRLRLRS</sequence>
<dbReference type="Proteomes" id="UP000179164">
    <property type="component" value="Unassembled WGS sequence"/>
</dbReference>
<comment type="caution">
    <text evidence="2">The sequence shown here is derived from an EMBL/GenBank/DDBJ whole genome shotgun (WGS) entry which is preliminary data.</text>
</comment>
<feature type="domain" description="PEGA" evidence="1">
    <location>
        <begin position="44"/>
        <end position="105"/>
    </location>
</feature>
<proteinExistence type="predicted"/>
<dbReference type="EMBL" id="MHKE01000002">
    <property type="protein sequence ID" value="OGY85067.1"/>
    <property type="molecule type" value="Genomic_DNA"/>
</dbReference>
<dbReference type="SUPFAM" id="SSF82171">
    <property type="entry name" value="DPP6 N-terminal domain-like"/>
    <property type="match status" value="1"/>
</dbReference>
<organism evidence="2 3">
    <name type="scientific">Candidatus Kerfeldbacteria bacterium RIFCSPLOWO2_01_FULL_48_11</name>
    <dbReference type="NCBI Taxonomy" id="1798543"/>
    <lineage>
        <taxon>Bacteria</taxon>
        <taxon>Candidatus Kerfeldiibacteriota</taxon>
    </lineage>
</organism>
<name>A0A1G2BA46_9BACT</name>
<dbReference type="STRING" id="1798543.A2898_02985"/>
<dbReference type="InterPro" id="IPR013229">
    <property type="entry name" value="PEGA"/>
</dbReference>
<accession>A0A1G2BA46</accession>
<dbReference type="Pfam" id="PF08308">
    <property type="entry name" value="PEGA"/>
    <property type="match status" value="1"/>
</dbReference>
<evidence type="ECO:0000259" key="1">
    <source>
        <dbReference type="Pfam" id="PF08308"/>
    </source>
</evidence>
<gene>
    <name evidence="2" type="ORF">A2898_02985</name>
</gene>
<protein>
    <recommendedName>
        <fullName evidence="1">PEGA domain-containing protein</fullName>
    </recommendedName>
</protein>
<reference evidence="2 3" key="1">
    <citation type="journal article" date="2016" name="Nat. Commun.">
        <title>Thousands of microbial genomes shed light on interconnected biogeochemical processes in an aquifer system.</title>
        <authorList>
            <person name="Anantharaman K."/>
            <person name="Brown C.T."/>
            <person name="Hug L.A."/>
            <person name="Sharon I."/>
            <person name="Castelle C.J."/>
            <person name="Probst A.J."/>
            <person name="Thomas B.C."/>
            <person name="Singh A."/>
            <person name="Wilkins M.J."/>
            <person name="Karaoz U."/>
            <person name="Brodie E.L."/>
            <person name="Williams K.H."/>
            <person name="Hubbard S.S."/>
            <person name="Banfield J.F."/>
        </authorList>
    </citation>
    <scope>NUCLEOTIDE SEQUENCE [LARGE SCALE GENOMIC DNA]</scope>
</reference>
<evidence type="ECO:0000313" key="2">
    <source>
        <dbReference type="EMBL" id="OGY85067.1"/>
    </source>
</evidence>